<name>A0ABC8T6H6_9AQUA</name>
<gene>
    <name evidence="1" type="ORF">ILEXP_LOCUS34157</name>
</gene>
<protein>
    <submittedName>
        <fullName evidence="1">Uncharacterized protein</fullName>
    </submittedName>
</protein>
<accession>A0ABC8T6H6</accession>
<organism evidence="1 2">
    <name type="scientific">Ilex paraguariensis</name>
    <name type="common">yerba mate</name>
    <dbReference type="NCBI Taxonomy" id="185542"/>
    <lineage>
        <taxon>Eukaryota</taxon>
        <taxon>Viridiplantae</taxon>
        <taxon>Streptophyta</taxon>
        <taxon>Embryophyta</taxon>
        <taxon>Tracheophyta</taxon>
        <taxon>Spermatophyta</taxon>
        <taxon>Magnoliopsida</taxon>
        <taxon>eudicotyledons</taxon>
        <taxon>Gunneridae</taxon>
        <taxon>Pentapetalae</taxon>
        <taxon>asterids</taxon>
        <taxon>campanulids</taxon>
        <taxon>Aquifoliales</taxon>
        <taxon>Aquifoliaceae</taxon>
        <taxon>Ilex</taxon>
    </lineage>
</organism>
<reference evidence="1 2" key="1">
    <citation type="submission" date="2024-02" db="EMBL/GenBank/DDBJ databases">
        <authorList>
            <person name="Vignale AGUSTIN F."/>
            <person name="Sosa J E."/>
            <person name="Modenutti C."/>
        </authorList>
    </citation>
    <scope>NUCLEOTIDE SEQUENCE [LARGE SCALE GENOMIC DNA]</scope>
</reference>
<dbReference type="EMBL" id="CAUOFW020004303">
    <property type="protein sequence ID" value="CAK9165014.1"/>
    <property type="molecule type" value="Genomic_DNA"/>
</dbReference>
<dbReference type="Proteomes" id="UP001642360">
    <property type="component" value="Unassembled WGS sequence"/>
</dbReference>
<evidence type="ECO:0000313" key="1">
    <source>
        <dbReference type="EMBL" id="CAK9165014.1"/>
    </source>
</evidence>
<comment type="caution">
    <text evidence="1">The sequence shown here is derived from an EMBL/GenBank/DDBJ whole genome shotgun (WGS) entry which is preliminary data.</text>
</comment>
<evidence type="ECO:0000313" key="2">
    <source>
        <dbReference type="Proteomes" id="UP001642360"/>
    </source>
</evidence>
<proteinExistence type="predicted"/>
<sequence length="60" mass="6450">MASEDRYGLVELVWIEVAASVGYEMASDRAVTMETPIANLSIRSSSVRSSTSGLKTEPLS</sequence>
<keyword evidence="2" id="KW-1185">Reference proteome</keyword>
<dbReference type="AlphaFoldDB" id="A0ABC8T6H6"/>